<keyword evidence="3" id="KW-1185">Reference proteome</keyword>
<dbReference type="Gene3D" id="3.90.550.10">
    <property type="entry name" value="Spore Coat Polysaccharide Biosynthesis Protein SpsA, Chain A"/>
    <property type="match status" value="1"/>
</dbReference>
<dbReference type="InterPro" id="IPR029044">
    <property type="entry name" value="Nucleotide-diphossugar_trans"/>
</dbReference>
<dbReference type="RefSeq" id="WP_071974028.1">
    <property type="nucleotide sequence ID" value="NZ_CP018077.1"/>
</dbReference>
<dbReference type="OrthoDB" id="7527830at2"/>
<dbReference type="AlphaFoldDB" id="A0A1J0WNF3"/>
<dbReference type="InterPro" id="IPR050834">
    <property type="entry name" value="Glycosyltransf_2"/>
</dbReference>
<name>A0A1J0WNF3_9RHOB</name>
<gene>
    <name evidence="2" type="ORF">BOO69_19215</name>
</gene>
<sequence>MQRDPVQIIEDSPLFDAAWYRRVYPDAQLYDRSAAHHYAVYGGTIGRDPGPDFCTAAYLARYPEVAEAGHNALWHYELFGRAEGREVLPSPLADAAPDPVAQSMIDRAAPEPLADAAAEVLDRVFGARLEGRPHRLMTEFDHAGAARFVNALSARHAETLAARNTLVSVIMPTRDRAVTLTRAVRSVLGQSHHNLELIVVDDGSTDFTSDVVNALAADPRVVPCHQPQGGVSSARNLGLSRARGEVIFYLDSDNIWTPDFVRLMLIALEVSGARCGYAASRLHDRSGKVVGYRGEPFDWAHCINGNYVDLNVFCHRADMVKEYGGFDDRLRRMVDWDLVLRYTHSNRPIYCPFIGCLYSDDASDETRISTSKPYVFQRVVSHKNALGFDSLSDTLDNLRYVIAIKQGQTPEHTTDEVAAALERRGHRVRCDGPETWQSRHPHDDEIVLIRPSADGYVPHPEQLNIWLGERAERTEGVEATVPTDGQSPEAVAEAVEARVRAYLQPDG</sequence>
<evidence type="ECO:0000313" key="3">
    <source>
        <dbReference type="Proteomes" id="UP000181897"/>
    </source>
</evidence>
<protein>
    <recommendedName>
        <fullName evidence="1">Glycosyltransferase 2-like domain-containing protein</fullName>
    </recommendedName>
</protein>
<geneLocation type="plasmid" evidence="2 3">
    <name>unnamed1</name>
</geneLocation>
<dbReference type="EMBL" id="CP018077">
    <property type="protein sequence ID" value="APE45688.1"/>
    <property type="molecule type" value="Genomic_DNA"/>
</dbReference>
<dbReference type="CDD" id="cd00761">
    <property type="entry name" value="Glyco_tranf_GTA_type"/>
    <property type="match status" value="1"/>
</dbReference>
<dbReference type="InterPro" id="IPR001173">
    <property type="entry name" value="Glyco_trans_2-like"/>
</dbReference>
<keyword evidence="2" id="KW-0614">Plasmid</keyword>
<dbReference type="Proteomes" id="UP000181897">
    <property type="component" value="Plasmid unnamed1"/>
</dbReference>
<accession>A0A1J0WNF3</accession>
<feature type="domain" description="Glycosyltransferase 2-like" evidence="1">
    <location>
        <begin position="168"/>
        <end position="272"/>
    </location>
</feature>
<dbReference type="PANTHER" id="PTHR43685:SF11">
    <property type="entry name" value="GLYCOSYLTRANSFERASE TAGX-RELATED"/>
    <property type="match status" value="1"/>
</dbReference>
<proteinExistence type="predicted"/>
<evidence type="ECO:0000313" key="2">
    <source>
        <dbReference type="EMBL" id="APE45688.1"/>
    </source>
</evidence>
<dbReference type="SUPFAM" id="SSF53448">
    <property type="entry name" value="Nucleotide-diphospho-sugar transferases"/>
    <property type="match status" value="1"/>
</dbReference>
<evidence type="ECO:0000259" key="1">
    <source>
        <dbReference type="Pfam" id="PF00535"/>
    </source>
</evidence>
<reference evidence="2 3" key="1">
    <citation type="submission" date="2016-11" db="EMBL/GenBank/DDBJ databases">
        <title>Complete genome sequence of Sulfitobacter sp. AM1-D1, a toxic bacteria associated with marine dinoflagellate Alexandrium minutum in East China Sea.</title>
        <authorList>
            <person name="Yang Q."/>
            <person name="Zhang X."/>
            <person name="Tian X."/>
        </authorList>
    </citation>
    <scope>NUCLEOTIDE SEQUENCE [LARGE SCALE GENOMIC DNA]</scope>
    <source>
        <strain evidence="2 3">AM1-D1</strain>
        <plasmid evidence="2 3">unnamed1</plasmid>
    </source>
</reference>
<dbReference type="KEGG" id="suam:BOO69_19215"/>
<organism evidence="2 3">
    <name type="scientific">Sulfitobacter alexandrii</name>
    <dbReference type="NCBI Taxonomy" id="1917485"/>
    <lineage>
        <taxon>Bacteria</taxon>
        <taxon>Pseudomonadati</taxon>
        <taxon>Pseudomonadota</taxon>
        <taxon>Alphaproteobacteria</taxon>
        <taxon>Rhodobacterales</taxon>
        <taxon>Roseobacteraceae</taxon>
        <taxon>Sulfitobacter</taxon>
    </lineage>
</organism>
<dbReference type="PANTHER" id="PTHR43685">
    <property type="entry name" value="GLYCOSYLTRANSFERASE"/>
    <property type="match status" value="1"/>
</dbReference>
<dbReference type="Pfam" id="PF00535">
    <property type="entry name" value="Glycos_transf_2"/>
    <property type="match status" value="1"/>
</dbReference>